<dbReference type="Proteomes" id="UP000095009">
    <property type="component" value="Unassembled WGS sequence"/>
</dbReference>
<keyword evidence="3" id="KW-1185">Reference proteome</keyword>
<organism evidence="2 3">
    <name type="scientific">Nadsonia fulvescens var. elongata DSM 6958</name>
    <dbReference type="NCBI Taxonomy" id="857566"/>
    <lineage>
        <taxon>Eukaryota</taxon>
        <taxon>Fungi</taxon>
        <taxon>Dikarya</taxon>
        <taxon>Ascomycota</taxon>
        <taxon>Saccharomycotina</taxon>
        <taxon>Dipodascomycetes</taxon>
        <taxon>Dipodascales</taxon>
        <taxon>Dipodascales incertae sedis</taxon>
        <taxon>Nadsonia</taxon>
    </lineage>
</organism>
<protein>
    <submittedName>
        <fullName evidence="2">Uncharacterized protein</fullName>
    </submittedName>
</protein>
<feature type="compositionally biased region" description="Polar residues" evidence="1">
    <location>
        <begin position="20"/>
        <end position="31"/>
    </location>
</feature>
<proteinExistence type="predicted"/>
<evidence type="ECO:0000313" key="3">
    <source>
        <dbReference type="Proteomes" id="UP000095009"/>
    </source>
</evidence>
<dbReference type="AlphaFoldDB" id="A0A1E3PSY5"/>
<dbReference type="EMBL" id="KV454406">
    <property type="protein sequence ID" value="ODQ68374.1"/>
    <property type="molecule type" value="Genomic_DNA"/>
</dbReference>
<evidence type="ECO:0000256" key="1">
    <source>
        <dbReference type="SAM" id="MobiDB-lite"/>
    </source>
</evidence>
<feature type="region of interest" description="Disordered" evidence="1">
    <location>
        <begin position="1"/>
        <end position="31"/>
    </location>
</feature>
<evidence type="ECO:0000313" key="2">
    <source>
        <dbReference type="EMBL" id="ODQ68374.1"/>
    </source>
</evidence>
<reference evidence="2 3" key="1">
    <citation type="journal article" date="2016" name="Proc. Natl. Acad. Sci. U.S.A.">
        <title>Comparative genomics of biotechnologically important yeasts.</title>
        <authorList>
            <person name="Riley R."/>
            <person name="Haridas S."/>
            <person name="Wolfe K.H."/>
            <person name="Lopes M.R."/>
            <person name="Hittinger C.T."/>
            <person name="Goeker M."/>
            <person name="Salamov A.A."/>
            <person name="Wisecaver J.H."/>
            <person name="Long T.M."/>
            <person name="Calvey C.H."/>
            <person name="Aerts A.L."/>
            <person name="Barry K.W."/>
            <person name="Choi C."/>
            <person name="Clum A."/>
            <person name="Coughlan A.Y."/>
            <person name="Deshpande S."/>
            <person name="Douglass A.P."/>
            <person name="Hanson S.J."/>
            <person name="Klenk H.-P."/>
            <person name="LaButti K.M."/>
            <person name="Lapidus A."/>
            <person name="Lindquist E.A."/>
            <person name="Lipzen A.M."/>
            <person name="Meier-Kolthoff J.P."/>
            <person name="Ohm R.A."/>
            <person name="Otillar R.P."/>
            <person name="Pangilinan J.L."/>
            <person name="Peng Y."/>
            <person name="Rokas A."/>
            <person name="Rosa C.A."/>
            <person name="Scheuner C."/>
            <person name="Sibirny A.A."/>
            <person name="Slot J.C."/>
            <person name="Stielow J.B."/>
            <person name="Sun H."/>
            <person name="Kurtzman C.P."/>
            <person name="Blackwell M."/>
            <person name="Grigoriev I.V."/>
            <person name="Jeffries T.W."/>
        </authorList>
    </citation>
    <scope>NUCLEOTIDE SEQUENCE [LARGE SCALE GENOMIC DNA]</scope>
    <source>
        <strain evidence="2 3">DSM 6958</strain>
    </source>
</reference>
<accession>A0A1E3PSY5</accession>
<sequence>MLSPAWALPQDPLPVKCPQNEESVTYKTPDTNIQQKKILSSPLPAENKSSRAKTLPSSSCLRNISDLYSGSSMSSRNSRSWVTVTRSSAGFSTACKSASNEILNEKIRSICPTYLGNSKVKKCYNLKQLPSYPTAYSCSVMRFTGLAPDTDHSISFGIQTNLNLTAKKDRKIHPLMASINPKLVATSGSHIKLGYSDRKLRGLSFACSEPFFQRPESCLTSHSNFPFRPPKGLRRKSRALSNKENDFEAFLESLEICQNSDRS</sequence>
<gene>
    <name evidence="2" type="ORF">NADFUDRAFT_49019</name>
</gene>
<name>A0A1E3PSY5_9ASCO</name>